<dbReference type="InterPro" id="IPR000436">
    <property type="entry name" value="Sushi_SCR_CCP_dom"/>
</dbReference>
<reference evidence="4" key="1">
    <citation type="journal article" date="2020" name="Cell">
        <title>Large-Scale Comparative Analyses of Tick Genomes Elucidate Their Genetic Diversity and Vector Capacities.</title>
        <authorList>
            <consortium name="Tick Genome and Microbiome Consortium (TIGMIC)"/>
            <person name="Jia N."/>
            <person name="Wang J."/>
            <person name="Shi W."/>
            <person name="Du L."/>
            <person name="Sun Y."/>
            <person name="Zhan W."/>
            <person name="Jiang J.F."/>
            <person name="Wang Q."/>
            <person name="Zhang B."/>
            <person name="Ji P."/>
            <person name="Bell-Sakyi L."/>
            <person name="Cui X.M."/>
            <person name="Yuan T.T."/>
            <person name="Jiang B.G."/>
            <person name="Yang W.F."/>
            <person name="Lam T.T."/>
            <person name="Chang Q.C."/>
            <person name="Ding S.J."/>
            <person name="Wang X.J."/>
            <person name="Zhu J.G."/>
            <person name="Ruan X.D."/>
            <person name="Zhao L."/>
            <person name="Wei J.T."/>
            <person name="Ye R.Z."/>
            <person name="Que T.C."/>
            <person name="Du C.H."/>
            <person name="Zhou Y.H."/>
            <person name="Cheng J.X."/>
            <person name="Dai P.F."/>
            <person name="Guo W.B."/>
            <person name="Han X.H."/>
            <person name="Huang E.J."/>
            <person name="Li L.F."/>
            <person name="Wei W."/>
            <person name="Gao Y.C."/>
            <person name="Liu J.Z."/>
            <person name="Shao H.Z."/>
            <person name="Wang X."/>
            <person name="Wang C.C."/>
            <person name="Yang T.C."/>
            <person name="Huo Q.B."/>
            <person name="Li W."/>
            <person name="Chen H.Y."/>
            <person name="Chen S.E."/>
            <person name="Zhou L.G."/>
            <person name="Ni X.B."/>
            <person name="Tian J.H."/>
            <person name="Sheng Y."/>
            <person name="Liu T."/>
            <person name="Pan Y.S."/>
            <person name="Xia L.Y."/>
            <person name="Li J."/>
            <person name="Zhao F."/>
            <person name="Cao W.C."/>
        </authorList>
    </citation>
    <scope>NUCLEOTIDE SEQUENCE</scope>
    <source>
        <strain evidence="4">Rsan-2018</strain>
    </source>
</reference>
<dbReference type="EMBL" id="JABSTV010001249">
    <property type="protein sequence ID" value="KAH7962643.1"/>
    <property type="molecule type" value="Genomic_DNA"/>
</dbReference>
<comment type="caution">
    <text evidence="2">Lacks conserved residue(s) required for the propagation of feature annotation.</text>
</comment>
<dbReference type="InterPro" id="IPR035976">
    <property type="entry name" value="Sushi/SCR/CCP_sf"/>
</dbReference>
<accession>A0A9D4Q1E1</accession>
<organism evidence="4 5">
    <name type="scientific">Rhipicephalus sanguineus</name>
    <name type="common">Brown dog tick</name>
    <name type="synonym">Ixodes sanguineus</name>
    <dbReference type="NCBI Taxonomy" id="34632"/>
    <lineage>
        <taxon>Eukaryota</taxon>
        <taxon>Metazoa</taxon>
        <taxon>Ecdysozoa</taxon>
        <taxon>Arthropoda</taxon>
        <taxon>Chelicerata</taxon>
        <taxon>Arachnida</taxon>
        <taxon>Acari</taxon>
        <taxon>Parasitiformes</taxon>
        <taxon>Ixodida</taxon>
        <taxon>Ixodoidea</taxon>
        <taxon>Ixodidae</taxon>
        <taxon>Rhipicephalinae</taxon>
        <taxon>Rhipicephalus</taxon>
        <taxon>Rhipicephalus</taxon>
    </lineage>
</organism>
<dbReference type="PROSITE" id="PS50923">
    <property type="entry name" value="SUSHI"/>
    <property type="match status" value="1"/>
</dbReference>
<evidence type="ECO:0000313" key="4">
    <source>
        <dbReference type="EMBL" id="KAH7962643.1"/>
    </source>
</evidence>
<comment type="caution">
    <text evidence="4">The sequence shown here is derived from an EMBL/GenBank/DDBJ whole genome shotgun (WGS) entry which is preliminary data.</text>
</comment>
<feature type="domain" description="Sushi" evidence="3">
    <location>
        <begin position="38"/>
        <end position="106"/>
    </location>
</feature>
<keyword evidence="1" id="KW-1015">Disulfide bond</keyword>
<evidence type="ECO:0000256" key="2">
    <source>
        <dbReference type="PROSITE-ProRule" id="PRU00302"/>
    </source>
</evidence>
<keyword evidence="2" id="KW-0768">Sushi</keyword>
<reference evidence="4" key="2">
    <citation type="submission" date="2021-09" db="EMBL/GenBank/DDBJ databases">
        <authorList>
            <person name="Jia N."/>
            <person name="Wang J."/>
            <person name="Shi W."/>
            <person name="Du L."/>
            <person name="Sun Y."/>
            <person name="Zhan W."/>
            <person name="Jiang J."/>
            <person name="Wang Q."/>
            <person name="Zhang B."/>
            <person name="Ji P."/>
            <person name="Sakyi L.B."/>
            <person name="Cui X."/>
            <person name="Yuan T."/>
            <person name="Jiang B."/>
            <person name="Yang W."/>
            <person name="Lam T.T.-Y."/>
            <person name="Chang Q."/>
            <person name="Ding S."/>
            <person name="Wang X."/>
            <person name="Zhu J."/>
            <person name="Ruan X."/>
            <person name="Zhao L."/>
            <person name="Wei J."/>
            <person name="Que T."/>
            <person name="Du C."/>
            <person name="Cheng J."/>
            <person name="Dai P."/>
            <person name="Han X."/>
            <person name="Huang E."/>
            <person name="Gao Y."/>
            <person name="Liu J."/>
            <person name="Shao H."/>
            <person name="Ye R."/>
            <person name="Li L."/>
            <person name="Wei W."/>
            <person name="Wang X."/>
            <person name="Wang C."/>
            <person name="Huo Q."/>
            <person name="Li W."/>
            <person name="Guo W."/>
            <person name="Chen H."/>
            <person name="Chen S."/>
            <person name="Zhou L."/>
            <person name="Zhou L."/>
            <person name="Ni X."/>
            <person name="Tian J."/>
            <person name="Zhou Y."/>
            <person name="Sheng Y."/>
            <person name="Liu T."/>
            <person name="Pan Y."/>
            <person name="Xia L."/>
            <person name="Li J."/>
            <person name="Zhao F."/>
            <person name="Cao W."/>
        </authorList>
    </citation>
    <scope>NUCLEOTIDE SEQUENCE</scope>
    <source>
        <strain evidence="4">Rsan-2018</strain>
        <tissue evidence="4">Larvae</tissue>
    </source>
</reference>
<keyword evidence="5" id="KW-1185">Reference proteome</keyword>
<gene>
    <name evidence="4" type="ORF">HPB52_017289</name>
</gene>
<sequence>MQLSKYSLGFAGVDNEIPDVANRTLPPDVEPLQSKLGFACFYPNDPPVAGPSAYHGNRPLGARSVVPHGGLVRFHCSVQQYYQLVGPEAVLCVDGAFNETLPTCERAFLGEKLLF</sequence>
<name>A0A9D4Q1E1_RHISA</name>
<evidence type="ECO:0000256" key="1">
    <source>
        <dbReference type="ARBA" id="ARBA00023157"/>
    </source>
</evidence>
<dbReference type="Proteomes" id="UP000821837">
    <property type="component" value="Chromosome 3"/>
</dbReference>
<proteinExistence type="predicted"/>
<evidence type="ECO:0000259" key="3">
    <source>
        <dbReference type="PROSITE" id="PS50923"/>
    </source>
</evidence>
<protein>
    <recommendedName>
        <fullName evidence="3">Sushi domain-containing protein</fullName>
    </recommendedName>
</protein>
<dbReference type="VEuPathDB" id="VectorBase:RSAN_027862"/>
<evidence type="ECO:0000313" key="5">
    <source>
        <dbReference type="Proteomes" id="UP000821837"/>
    </source>
</evidence>
<dbReference type="Gene3D" id="2.10.70.10">
    <property type="entry name" value="Complement Module, domain 1"/>
    <property type="match status" value="1"/>
</dbReference>
<dbReference type="SUPFAM" id="SSF57535">
    <property type="entry name" value="Complement control module/SCR domain"/>
    <property type="match status" value="1"/>
</dbReference>
<dbReference type="AlphaFoldDB" id="A0A9D4Q1E1"/>